<name>A0A831W8P2_9GAMM</name>
<proteinExistence type="predicted"/>
<accession>A0A831W8P2</accession>
<dbReference type="EMBL" id="DRKP01000189">
    <property type="protein sequence ID" value="HEB97731.1"/>
    <property type="molecule type" value="Genomic_DNA"/>
</dbReference>
<gene>
    <name evidence="1" type="ORF">ENI96_15015</name>
</gene>
<comment type="caution">
    <text evidence="1">The sequence shown here is derived from an EMBL/GenBank/DDBJ whole genome shotgun (WGS) entry which is preliminary data.</text>
</comment>
<organism evidence="1">
    <name type="scientific">Sedimenticola thiotaurini</name>
    <dbReference type="NCBI Taxonomy" id="1543721"/>
    <lineage>
        <taxon>Bacteria</taxon>
        <taxon>Pseudomonadati</taxon>
        <taxon>Pseudomonadota</taxon>
        <taxon>Gammaproteobacteria</taxon>
        <taxon>Chromatiales</taxon>
        <taxon>Sedimenticolaceae</taxon>
        <taxon>Sedimenticola</taxon>
    </lineage>
</organism>
<evidence type="ECO:0000313" key="1">
    <source>
        <dbReference type="EMBL" id="HEB97731.1"/>
    </source>
</evidence>
<sequence length="96" mass="10654">MSDSSKEREVLMVMRKVLTSVIRDITPEPGMPYPLTKETVEDVRMCLGLITARERELADAAGAAVEKPYYVDEKPKAEVVPMASIGRPRSSDGEEE</sequence>
<protein>
    <submittedName>
        <fullName evidence="1">Segregation and condensation protein A</fullName>
    </submittedName>
</protein>
<reference evidence="1" key="1">
    <citation type="journal article" date="2020" name="mSystems">
        <title>Genome- and Community-Level Interaction Insights into Carbon Utilization and Element Cycling Functions of Hydrothermarchaeota in Hydrothermal Sediment.</title>
        <authorList>
            <person name="Zhou Z."/>
            <person name="Liu Y."/>
            <person name="Xu W."/>
            <person name="Pan J."/>
            <person name="Luo Z.H."/>
            <person name="Li M."/>
        </authorList>
    </citation>
    <scope>NUCLEOTIDE SEQUENCE [LARGE SCALE GENOMIC DNA]</scope>
    <source>
        <strain evidence="1">HyVt-443</strain>
    </source>
</reference>
<dbReference type="AlphaFoldDB" id="A0A831W8P2"/>
<dbReference type="Proteomes" id="UP000886251">
    <property type="component" value="Unassembled WGS sequence"/>
</dbReference>